<evidence type="ECO:0000313" key="3">
    <source>
        <dbReference type="EMBL" id="SVB46645.1"/>
    </source>
</evidence>
<keyword evidence="1" id="KW-0472">Membrane</keyword>
<feature type="transmembrane region" description="Helical" evidence="1">
    <location>
        <begin position="6"/>
        <end position="27"/>
    </location>
</feature>
<keyword evidence="1" id="KW-0812">Transmembrane</keyword>
<dbReference type="InterPro" id="IPR050834">
    <property type="entry name" value="Glycosyltransf_2"/>
</dbReference>
<dbReference type="PANTHER" id="PTHR43685:SF2">
    <property type="entry name" value="GLYCOSYLTRANSFERASE 2-LIKE DOMAIN-CONTAINING PROTEIN"/>
    <property type="match status" value="1"/>
</dbReference>
<proteinExistence type="predicted"/>
<keyword evidence="1" id="KW-1133">Transmembrane helix</keyword>
<dbReference type="Gene3D" id="3.90.550.10">
    <property type="entry name" value="Spore Coat Polysaccharide Biosynthesis Protein SpsA, Chain A"/>
    <property type="match status" value="1"/>
</dbReference>
<evidence type="ECO:0000256" key="1">
    <source>
        <dbReference type="SAM" id="Phobius"/>
    </source>
</evidence>
<protein>
    <recommendedName>
        <fullName evidence="2">Glycosyltransferase 2-like domain-containing protein</fullName>
    </recommendedName>
</protein>
<dbReference type="InterPro" id="IPR029044">
    <property type="entry name" value="Nucleotide-diphossugar_trans"/>
</dbReference>
<feature type="domain" description="Glycosyltransferase 2-like" evidence="2">
    <location>
        <begin position="43"/>
        <end position="82"/>
    </location>
</feature>
<gene>
    <name evidence="3" type="ORF">METZ01_LOCUS199499</name>
</gene>
<dbReference type="SUPFAM" id="SSF53448">
    <property type="entry name" value="Nucleotide-diphospho-sugar transferases"/>
    <property type="match status" value="1"/>
</dbReference>
<sequence length="82" mass="9581">MILVTTFQLFLIIFIVTYLSVNMIYLIRIYPVKEELVAYPYISVCVPARNEERDIKNCVESLLSQDYPNFEVIVVDDNSNDN</sequence>
<accession>A0A382E857</accession>
<name>A0A382E857_9ZZZZ</name>
<dbReference type="InterPro" id="IPR001173">
    <property type="entry name" value="Glyco_trans_2-like"/>
</dbReference>
<dbReference type="PANTHER" id="PTHR43685">
    <property type="entry name" value="GLYCOSYLTRANSFERASE"/>
    <property type="match status" value="1"/>
</dbReference>
<dbReference type="AlphaFoldDB" id="A0A382E857"/>
<organism evidence="3">
    <name type="scientific">marine metagenome</name>
    <dbReference type="NCBI Taxonomy" id="408172"/>
    <lineage>
        <taxon>unclassified sequences</taxon>
        <taxon>metagenomes</taxon>
        <taxon>ecological metagenomes</taxon>
    </lineage>
</organism>
<dbReference type="Pfam" id="PF00535">
    <property type="entry name" value="Glycos_transf_2"/>
    <property type="match status" value="1"/>
</dbReference>
<feature type="non-terminal residue" evidence="3">
    <location>
        <position position="82"/>
    </location>
</feature>
<dbReference type="EMBL" id="UINC01043097">
    <property type="protein sequence ID" value="SVB46645.1"/>
    <property type="molecule type" value="Genomic_DNA"/>
</dbReference>
<reference evidence="3" key="1">
    <citation type="submission" date="2018-05" db="EMBL/GenBank/DDBJ databases">
        <authorList>
            <person name="Lanie J.A."/>
            <person name="Ng W.-L."/>
            <person name="Kazmierczak K.M."/>
            <person name="Andrzejewski T.M."/>
            <person name="Davidsen T.M."/>
            <person name="Wayne K.J."/>
            <person name="Tettelin H."/>
            <person name="Glass J.I."/>
            <person name="Rusch D."/>
            <person name="Podicherti R."/>
            <person name="Tsui H.-C.T."/>
            <person name="Winkler M.E."/>
        </authorList>
    </citation>
    <scope>NUCLEOTIDE SEQUENCE</scope>
</reference>
<evidence type="ECO:0000259" key="2">
    <source>
        <dbReference type="Pfam" id="PF00535"/>
    </source>
</evidence>